<protein>
    <recommendedName>
        <fullName evidence="2">BRO1 domain-containing protein</fullName>
    </recommendedName>
</protein>
<dbReference type="EMBL" id="JAMYWD010000009">
    <property type="protein sequence ID" value="KAJ4961297.1"/>
    <property type="molecule type" value="Genomic_DNA"/>
</dbReference>
<comment type="caution">
    <text evidence="3">The sequence shown here is derived from an EMBL/GenBank/DDBJ whole genome shotgun (WGS) entry which is preliminary data.</text>
</comment>
<dbReference type="PANTHER" id="PTHR23032:SF20">
    <property type="entry name" value="ENDOSOMAL TARGETING BRO1-LIKE DOMAIN-CONTAINING PROTEIN"/>
    <property type="match status" value="1"/>
</dbReference>
<name>A0A9Q0H7J6_9MAGN</name>
<dbReference type="CDD" id="cd09247">
    <property type="entry name" value="BRO1_Alix_like_2"/>
    <property type="match status" value="1"/>
</dbReference>
<dbReference type="AlphaFoldDB" id="A0A9Q0H7J6"/>
<evidence type="ECO:0000259" key="2">
    <source>
        <dbReference type="PROSITE" id="PS51180"/>
    </source>
</evidence>
<dbReference type="Pfam" id="PF03097">
    <property type="entry name" value="BRO1"/>
    <property type="match status" value="1"/>
</dbReference>
<accession>A0A9Q0H7J6</accession>
<dbReference type="PROSITE" id="PS51180">
    <property type="entry name" value="BRO1"/>
    <property type="match status" value="1"/>
</dbReference>
<dbReference type="Proteomes" id="UP001141806">
    <property type="component" value="Unassembled WGS sequence"/>
</dbReference>
<evidence type="ECO:0000256" key="1">
    <source>
        <dbReference type="ARBA" id="ARBA00008901"/>
    </source>
</evidence>
<reference evidence="3" key="1">
    <citation type="journal article" date="2023" name="Plant J.">
        <title>The genome of the king protea, Protea cynaroides.</title>
        <authorList>
            <person name="Chang J."/>
            <person name="Duong T.A."/>
            <person name="Schoeman C."/>
            <person name="Ma X."/>
            <person name="Roodt D."/>
            <person name="Barker N."/>
            <person name="Li Z."/>
            <person name="Van de Peer Y."/>
            <person name="Mizrachi E."/>
        </authorList>
    </citation>
    <scope>NUCLEOTIDE SEQUENCE</scope>
    <source>
        <tissue evidence="3">Young leaves</tissue>
    </source>
</reference>
<feature type="domain" description="BRO1" evidence="2">
    <location>
        <begin position="1"/>
        <end position="379"/>
    </location>
</feature>
<dbReference type="InterPro" id="IPR004328">
    <property type="entry name" value="BRO1_dom"/>
</dbReference>
<dbReference type="InterPro" id="IPR038499">
    <property type="entry name" value="BRO1_sf"/>
</dbReference>
<sequence>MMLQFRDPSRLKTKRVVFEEIFIARDSGTLEQLKELSSRRRAIEESINESSFMTEVIAREMAGGLTSRYEQDLQKLEKYLPLLENLMIHVQSVNNNQIIVRWMSNLKIRWSSILSTSSIFNLMGPKFYNIDSLHFELGMNLFLYGAILRERALEVLTEDLVQSATLYRKAAGVYHYLANELLPSLQPPSIQERPPECTSSVCSIMSLICIAEAQAVTIRKAEEKGTAQGLLAKLHYGITELLDEASGVLHLALKDCKDISARILEFISSCRALHELRSQKHLANDLKGASQLGVAIGVLHHGLANAKAKMPREESWCLVFRQEMDAVCSLLRKLEHENEFVWRSKIAIGDELPLLEGTRIVSVIKYCPERWERELAFRV</sequence>
<evidence type="ECO:0000313" key="4">
    <source>
        <dbReference type="Proteomes" id="UP001141806"/>
    </source>
</evidence>
<gene>
    <name evidence="3" type="ORF">NE237_021207</name>
</gene>
<proteinExistence type="inferred from homology"/>
<keyword evidence="4" id="KW-1185">Reference proteome</keyword>
<organism evidence="3 4">
    <name type="scientific">Protea cynaroides</name>
    <dbReference type="NCBI Taxonomy" id="273540"/>
    <lineage>
        <taxon>Eukaryota</taxon>
        <taxon>Viridiplantae</taxon>
        <taxon>Streptophyta</taxon>
        <taxon>Embryophyta</taxon>
        <taxon>Tracheophyta</taxon>
        <taxon>Spermatophyta</taxon>
        <taxon>Magnoliopsida</taxon>
        <taxon>Proteales</taxon>
        <taxon>Proteaceae</taxon>
        <taxon>Protea</taxon>
    </lineage>
</organism>
<dbReference type="OrthoDB" id="10266451at2759"/>
<dbReference type="SMART" id="SM01041">
    <property type="entry name" value="BRO1"/>
    <property type="match status" value="1"/>
</dbReference>
<comment type="similarity">
    <text evidence="1">Belongs to the BROX family.</text>
</comment>
<dbReference type="InterPro" id="IPR038898">
    <property type="entry name" value="BROX"/>
</dbReference>
<dbReference type="PANTHER" id="PTHR23032">
    <property type="entry name" value="BRO1 DOMAIN-CONTAINING PROTEIN BROX"/>
    <property type="match status" value="1"/>
</dbReference>
<dbReference type="Gene3D" id="1.25.40.280">
    <property type="entry name" value="alix/aip1 like domains"/>
    <property type="match status" value="1"/>
</dbReference>
<evidence type="ECO:0000313" key="3">
    <source>
        <dbReference type="EMBL" id="KAJ4961297.1"/>
    </source>
</evidence>